<dbReference type="PANTHER" id="PTHR43849:SF2">
    <property type="entry name" value="BLL3936 PROTEIN"/>
    <property type="match status" value="1"/>
</dbReference>
<dbReference type="Pfam" id="PF06808">
    <property type="entry name" value="DctM"/>
    <property type="match status" value="1"/>
</dbReference>
<keyword evidence="2" id="KW-1133">Transmembrane helix</keyword>
<evidence type="ECO:0000259" key="3">
    <source>
        <dbReference type="Pfam" id="PF06808"/>
    </source>
</evidence>
<organism evidence="4 5">
    <name type="scientific">Antricoccus suffuscus</name>
    <dbReference type="NCBI Taxonomy" id="1629062"/>
    <lineage>
        <taxon>Bacteria</taxon>
        <taxon>Bacillati</taxon>
        <taxon>Actinomycetota</taxon>
        <taxon>Actinomycetes</taxon>
        <taxon>Geodermatophilales</taxon>
        <taxon>Antricoccaceae</taxon>
        <taxon>Antricoccus</taxon>
    </lineage>
</organism>
<feature type="transmembrane region" description="Helical" evidence="2">
    <location>
        <begin position="115"/>
        <end position="133"/>
    </location>
</feature>
<sequence length="723" mass="76603">MHSPPTAEQDPPETENDTNQTVAQARPDVDALIAEYDEERPQRQLTAKLNKVIVALTFAVSLFVLYQVFYPQSKGNQYFLIIFLALILPFVFVCYRTGSRKPSTTKARKNDNPSVLDWTLAVVSFIVCIYPVLPISIGKGGGGFDAFLDRQGLLTPLDIVMGTLLTLLILEAVRRTTGMIMPLVCIAFFAYAYYGGLMPQTWAISHAGVDFDQIINGFYNDASGFYGTPLDVCATYIVLFTIYGAVLDATGAGRFFIDVSFAAFRRSKTAPGRTVTLSGFLLGTVSGSGTATAVSLGAVAWPILKRAGYPKEAAGGLLAAAGIGAILSPPTLGAAAFIIAEFLQTSYLTVLLWATIPTILYYVGIILAVEIDARKFGAKSVDLPERSALKLIGRFGYHFLSLIVIVVFLALDIPPFKAVVYASVVAAAFGLIERLISRGDPLDPDFAKPEETGVPAPERASASAALVAYLGDLYHALSSGIRSVLPVAAVCAAAGIITSVIAKTGLGLTLGNILVKAAKGITEDPTGVLILTAIFAAVAVTILGLAVPVTASFIISWVIFGPALQTLGVSGPETAMFIFYYAVLSEVSPPTALAAVASSAITGGNAIKTMWQTWKYTLPAFLAPLAFVITDNGSHLLMQGNFISIVWTTAVSIIAVAALAAITGGWIFDAATWYERLLCVPGALLLLYLQPLSIGIGMAFLVVAVALNFIRTKTNTSGLEATL</sequence>
<proteinExistence type="predicted"/>
<feature type="transmembrane region" description="Helical" evidence="2">
    <location>
        <begin position="578"/>
        <end position="601"/>
    </location>
</feature>
<feature type="transmembrane region" description="Helical" evidence="2">
    <location>
        <begin position="527"/>
        <end position="547"/>
    </location>
</feature>
<feature type="transmembrane region" description="Helical" evidence="2">
    <location>
        <begin position="177"/>
        <end position="194"/>
    </location>
</feature>
<feature type="transmembrane region" description="Helical" evidence="2">
    <location>
        <begin position="613"/>
        <end position="630"/>
    </location>
</feature>
<protein>
    <submittedName>
        <fullName evidence="4">TRAP transporter 4TM/12TM fusion protein</fullName>
    </submittedName>
</protein>
<dbReference type="Proteomes" id="UP000237752">
    <property type="component" value="Unassembled WGS sequence"/>
</dbReference>
<evidence type="ECO:0000313" key="4">
    <source>
        <dbReference type="EMBL" id="PRZ32762.1"/>
    </source>
</evidence>
<feature type="transmembrane region" description="Helical" evidence="2">
    <location>
        <begin position="391"/>
        <end position="411"/>
    </location>
</feature>
<reference evidence="4 5" key="1">
    <citation type="submission" date="2018-03" db="EMBL/GenBank/DDBJ databases">
        <title>Genomic Encyclopedia of Archaeal and Bacterial Type Strains, Phase II (KMG-II): from individual species to whole genera.</title>
        <authorList>
            <person name="Goeker M."/>
        </authorList>
    </citation>
    <scope>NUCLEOTIDE SEQUENCE [LARGE SCALE GENOMIC DNA]</scope>
    <source>
        <strain evidence="4 5">DSM 100065</strain>
    </source>
</reference>
<accession>A0A2T0Z8T8</accession>
<dbReference type="OrthoDB" id="9759894at2"/>
<feature type="transmembrane region" description="Helical" evidence="2">
    <location>
        <begin position="76"/>
        <end position="95"/>
    </location>
</feature>
<feature type="domain" description="TRAP C4-dicarboxylate transport system permease DctM subunit" evidence="3">
    <location>
        <begin position="165"/>
        <end position="624"/>
    </location>
</feature>
<dbReference type="PANTHER" id="PTHR43849">
    <property type="entry name" value="BLL3936 PROTEIN"/>
    <property type="match status" value="1"/>
</dbReference>
<dbReference type="InterPro" id="IPR010656">
    <property type="entry name" value="DctM"/>
</dbReference>
<keyword evidence="2" id="KW-0472">Membrane</keyword>
<feature type="transmembrane region" description="Helical" evidence="2">
    <location>
        <begin position="234"/>
        <end position="257"/>
    </location>
</feature>
<dbReference type="AlphaFoldDB" id="A0A2T0Z8T8"/>
<feature type="transmembrane region" description="Helical" evidence="2">
    <location>
        <begin position="277"/>
        <end position="304"/>
    </location>
</feature>
<feature type="transmembrane region" description="Helical" evidence="2">
    <location>
        <begin position="688"/>
        <end position="710"/>
    </location>
</feature>
<comment type="caution">
    <text evidence="4">The sequence shown here is derived from an EMBL/GenBank/DDBJ whole genome shotgun (WGS) entry which is preliminary data.</text>
</comment>
<feature type="transmembrane region" description="Helical" evidence="2">
    <location>
        <begin position="153"/>
        <end position="170"/>
    </location>
</feature>
<feature type="transmembrane region" description="Helical" evidence="2">
    <location>
        <begin position="418"/>
        <end position="436"/>
    </location>
</feature>
<feature type="region of interest" description="Disordered" evidence="1">
    <location>
        <begin position="1"/>
        <end position="22"/>
    </location>
</feature>
<name>A0A2T0Z8T8_9ACTN</name>
<feature type="transmembrane region" description="Helical" evidence="2">
    <location>
        <begin position="52"/>
        <end position="70"/>
    </location>
</feature>
<evidence type="ECO:0000256" key="2">
    <source>
        <dbReference type="SAM" id="Phobius"/>
    </source>
</evidence>
<feature type="transmembrane region" description="Helical" evidence="2">
    <location>
        <begin position="347"/>
        <end position="371"/>
    </location>
</feature>
<feature type="transmembrane region" description="Helical" evidence="2">
    <location>
        <begin position="553"/>
        <end position="571"/>
    </location>
</feature>
<evidence type="ECO:0000256" key="1">
    <source>
        <dbReference type="SAM" id="MobiDB-lite"/>
    </source>
</evidence>
<gene>
    <name evidence="4" type="ORF">CLV47_12636</name>
</gene>
<keyword evidence="2" id="KW-0812">Transmembrane</keyword>
<dbReference type="EMBL" id="PVUE01000026">
    <property type="protein sequence ID" value="PRZ32762.1"/>
    <property type="molecule type" value="Genomic_DNA"/>
</dbReference>
<feature type="transmembrane region" description="Helical" evidence="2">
    <location>
        <begin position="642"/>
        <end position="668"/>
    </location>
</feature>
<evidence type="ECO:0000313" key="5">
    <source>
        <dbReference type="Proteomes" id="UP000237752"/>
    </source>
</evidence>
<feature type="transmembrane region" description="Helical" evidence="2">
    <location>
        <begin position="487"/>
        <end position="515"/>
    </location>
</feature>
<feature type="transmembrane region" description="Helical" evidence="2">
    <location>
        <begin position="316"/>
        <end position="340"/>
    </location>
</feature>
<dbReference type="InterPro" id="IPR011853">
    <property type="entry name" value="TRAP_DctM-Dct_fused"/>
</dbReference>
<keyword evidence="5" id="KW-1185">Reference proteome</keyword>
<dbReference type="RefSeq" id="WP_106350955.1">
    <property type="nucleotide sequence ID" value="NZ_PVUE01000026.1"/>
</dbReference>
<dbReference type="NCBIfam" id="TIGR02123">
    <property type="entry name" value="TRAP_fused"/>
    <property type="match status" value="1"/>
</dbReference>